<protein>
    <submittedName>
        <fullName evidence="2">Uncharacterized protein</fullName>
    </submittedName>
</protein>
<proteinExistence type="predicted"/>
<feature type="compositionally biased region" description="Basic and acidic residues" evidence="1">
    <location>
        <begin position="50"/>
        <end position="64"/>
    </location>
</feature>
<feature type="region of interest" description="Disordered" evidence="1">
    <location>
        <begin position="1"/>
        <end position="81"/>
    </location>
</feature>
<dbReference type="Proteomes" id="UP000005446">
    <property type="component" value="Unassembled WGS sequence"/>
</dbReference>
<dbReference type="AlphaFoldDB" id="H0ED84"/>
<name>H0ED84_GLAL7</name>
<dbReference type="EMBL" id="AGUE01000007">
    <property type="protein sequence ID" value="EHL03447.1"/>
    <property type="molecule type" value="Genomic_DNA"/>
</dbReference>
<reference evidence="2 3" key="1">
    <citation type="journal article" date="2012" name="Eukaryot. Cell">
        <title>Genome sequence of the fungus Glarea lozoyensis: the first genome sequence of a species from the Helotiaceae family.</title>
        <authorList>
            <person name="Youssar L."/>
            <person name="Gruening B.A."/>
            <person name="Erxleben A."/>
            <person name="Guenther S."/>
            <person name="Huettel W."/>
        </authorList>
    </citation>
    <scope>NUCLEOTIDE SEQUENCE [LARGE SCALE GENOMIC DNA]</scope>
    <source>
        <strain evidence="3">ATCC 74030 / MF5533</strain>
    </source>
</reference>
<organism evidence="2 3">
    <name type="scientific">Glarea lozoyensis (strain ATCC 74030 / MF5533)</name>
    <dbReference type="NCBI Taxonomy" id="1104152"/>
    <lineage>
        <taxon>Eukaryota</taxon>
        <taxon>Fungi</taxon>
        <taxon>Dikarya</taxon>
        <taxon>Ascomycota</taxon>
        <taxon>Pezizomycotina</taxon>
        <taxon>Leotiomycetes</taxon>
        <taxon>Helotiales</taxon>
        <taxon>Helotiaceae</taxon>
        <taxon>Glarea</taxon>
    </lineage>
</organism>
<dbReference type="HOGENOM" id="CLU_2574097_0_0_1"/>
<evidence type="ECO:0000313" key="2">
    <source>
        <dbReference type="EMBL" id="EHL03447.1"/>
    </source>
</evidence>
<dbReference type="InParanoid" id="H0ED84"/>
<gene>
    <name evidence="2" type="ORF">M7I_0387</name>
</gene>
<evidence type="ECO:0000256" key="1">
    <source>
        <dbReference type="SAM" id="MobiDB-lite"/>
    </source>
</evidence>
<sequence length="81" mass="9547">MEHDQVADGERQSNNQSEIFADAPWDSGSKLRGQEHQRSSNPRCTHRTHRIPEQHRRAIRRDNQKSNYQENSDSFLTRSMV</sequence>
<keyword evidence="3" id="KW-1185">Reference proteome</keyword>
<evidence type="ECO:0000313" key="3">
    <source>
        <dbReference type="Proteomes" id="UP000005446"/>
    </source>
</evidence>
<accession>H0ED84</accession>
<feature type="compositionally biased region" description="Basic and acidic residues" evidence="1">
    <location>
        <begin position="1"/>
        <end position="11"/>
    </location>
</feature>
<feature type="compositionally biased region" description="Polar residues" evidence="1">
    <location>
        <begin position="65"/>
        <end position="81"/>
    </location>
</feature>
<comment type="caution">
    <text evidence="2">The sequence shown here is derived from an EMBL/GenBank/DDBJ whole genome shotgun (WGS) entry which is preliminary data.</text>
</comment>